<dbReference type="SUPFAM" id="SSF53850">
    <property type="entry name" value="Periplasmic binding protein-like II"/>
    <property type="match status" value="1"/>
</dbReference>
<dbReference type="AlphaFoldDB" id="A0A0F9U839"/>
<evidence type="ECO:0000256" key="3">
    <source>
        <dbReference type="ARBA" id="ARBA00022475"/>
    </source>
</evidence>
<comment type="subcellular location">
    <subcellularLocation>
        <location evidence="1">Endomembrane system</location>
    </subcellularLocation>
</comment>
<dbReference type="PANTHER" id="PTHR30024">
    <property type="entry name" value="ALIPHATIC SULFONATES-BINDING PROTEIN-RELATED"/>
    <property type="match status" value="1"/>
</dbReference>
<accession>A0A0F9U839</accession>
<dbReference type="CDD" id="cd13553">
    <property type="entry name" value="PBP2_NrtA_CpmA_like"/>
    <property type="match status" value="1"/>
</dbReference>
<organism evidence="6">
    <name type="scientific">marine sediment metagenome</name>
    <dbReference type="NCBI Taxonomy" id="412755"/>
    <lineage>
        <taxon>unclassified sequences</taxon>
        <taxon>metagenomes</taxon>
        <taxon>ecological metagenomes</taxon>
    </lineage>
</organism>
<proteinExistence type="predicted"/>
<dbReference type="PANTHER" id="PTHR30024:SF43">
    <property type="entry name" value="BLL4572 PROTEIN"/>
    <property type="match status" value="1"/>
</dbReference>
<dbReference type="Gene3D" id="3.40.190.10">
    <property type="entry name" value="Periplasmic binding protein-like II"/>
    <property type="match status" value="2"/>
</dbReference>
<dbReference type="GO" id="GO:0012505">
    <property type="term" value="C:endomembrane system"/>
    <property type="evidence" value="ECO:0007669"/>
    <property type="project" value="UniProtKB-SubCell"/>
</dbReference>
<keyword evidence="4" id="KW-0997">Cell inner membrane</keyword>
<evidence type="ECO:0000256" key="2">
    <source>
        <dbReference type="ARBA" id="ARBA00022448"/>
    </source>
</evidence>
<gene>
    <name evidence="6" type="ORF">LCGC14_0639050</name>
</gene>
<keyword evidence="5" id="KW-0472">Membrane</keyword>
<keyword evidence="3" id="KW-1003">Cell membrane</keyword>
<comment type="caution">
    <text evidence="6">The sequence shown here is derived from an EMBL/GenBank/DDBJ whole genome shotgun (WGS) entry which is preliminary data.</text>
</comment>
<dbReference type="Pfam" id="PF13379">
    <property type="entry name" value="NMT1_2"/>
    <property type="match status" value="1"/>
</dbReference>
<keyword evidence="2" id="KW-0813">Transport</keyword>
<evidence type="ECO:0000313" key="6">
    <source>
        <dbReference type="EMBL" id="KKN49798.1"/>
    </source>
</evidence>
<dbReference type="InterPro" id="IPR044527">
    <property type="entry name" value="NrtA/CpmA_ABC-bd_dom"/>
</dbReference>
<evidence type="ECO:0000256" key="4">
    <source>
        <dbReference type="ARBA" id="ARBA00022519"/>
    </source>
</evidence>
<dbReference type="EMBL" id="LAZR01001150">
    <property type="protein sequence ID" value="KKN49798.1"/>
    <property type="molecule type" value="Genomic_DNA"/>
</dbReference>
<reference evidence="6" key="1">
    <citation type="journal article" date="2015" name="Nature">
        <title>Complex archaea that bridge the gap between prokaryotes and eukaryotes.</title>
        <authorList>
            <person name="Spang A."/>
            <person name="Saw J.H."/>
            <person name="Jorgensen S.L."/>
            <person name="Zaremba-Niedzwiedzka K."/>
            <person name="Martijn J."/>
            <person name="Lind A.E."/>
            <person name="van Eijk R."/>
            <person name="Schleper C."/>
            <person name="Guy L."/>
            <person name="Ettema T.J."/>
        </authorList>
    </citation>
    <scope>NUCLEOTIDE SEQUENCE</scope>
</reference>
<evidence type="ECO:0000256" key="5">
    <source>
        <dbReference type="ARBA" id="ARBA00023136"/>
    </source>
</evidence>
<evidence type="ECO:0008006" key="7">
    <source>
        <dbReference type="Google" id="ProtNLM"/>
    </source>
</evidence>
<sequence>MSSTVLNCGYVPLVDSAPLIIARELGFAAEEGLDLNLIQQPSWSALRDMLALGHLDAAQMLSPMPVAMSLGLGGLPAKIDSLMGLSANGTVFGVSTRLADTLGMLPFGDPNLLLTALTTRDPQPLRVGVPFPFSMHRLLLSYWIATAPDLKVEIVTVPPPRMADAVANGHVDAFWVGEPWGSAIVGRGVGSILMAGRHVWGFAPEKVLAARHDWIADHPDTTRQLMRAVYQSARWLDLEKNKPLAIEILGRSEHLNLAHEVIEPAVTGFLTLSQGGTPTRVDRFLMFHDHAASFPWRSQAAWIARQLGADATGIGRAKQCFRTDLYRENLGPIGADLPGASEKIEGTIREETAVASSRGQMILAPDAFFDGRTFDFAATSGE</sequence>
<name>A0A0F9U839_9ZZZZ</name>
<evidence type="ECO:0000256" key="1">
    <source>
        <dbReference type="ARBA" id="ARBA00004308"/>
    </source>
</evidence>
<protein>
    <recommendedName>
        <fullName evidence="7">Nitrate transporter</fullName>
    </recommendedName>
</protein>